<reference evidence="3 4" key="1">
    <citation type="submission" date="2016-04" db="EMBL/GenBank/DDBJ databases">
        <authorList>
            <person name="Chen L."/>
            <person name="Zhuang W."/>
            <person name="Wang G."/>
        </authorList>
    </citation>
    <scope>NUCLEOTIDE SEQUENCE [LARGE SCALE GENOMIC DNA]</scope>
    <source>
        <strain evidence="4">GR20</strain>
    </source>
</reference>
<name>A0ABX3NV01_9BACT</name>
<dbReference type="EMBL" id="LWBO01000017">
    <property type="protein sequence ID" value="OQP46068.1"/>
    <property type="molecule type" value="Genomic_DNA"/>
</dbReference>
<feature type="signal peptide" evidence="2">
    <location>
        <begin position="1"/>
        <end position="19"/>
    </location>
</feature>
<evidence type="ECO:0000256" key="2">
    <source>
        <dbReference type="SAM" id="SignalP"/>
    </source>
</evidence>
<evidence type="ECO:0000313" key="4">
    <source>
        <dbReference type="Proteomes" id="UP000192277"/>
    </source>
</evidence>
<dbReference type="RefSeq" id="WP_014219193.1">
    <property type="nucleotide sequence ID" value="NZ_LWBO01000017.1"/>
</dbReference>
<feature type="chain" id="PRO_5046955062" evidence="2">
    <location>
        <begin position="20"/>
        <end position="612"/>
    </location>
</feature>
<evidence type="ECO:0000313" key="3">
    <source>
        <dbReference type="EMBL" id="OQP46068.1"/>
    </source>
</evidence>
<organism evidence="3 4">
    <name type="scientific">Niastella koreensis</name>
    <dbReference type="NCBI Taxonomy" id="354356"/>
    <lineage>
        <taxon>Bacteria</taxon>
        <taxon>Pseudomonadati</taxon>
        <taxon>Bacteroidota</taxon>
        <taxon>Chitinophagia</taxon>
        <taxon>Chitinophagales</taxon>
        <taxon>Chitinophagaceae</taxon>
        <taxon>Niastella</taxon>
    </lineage>
</organism>
<dbReference type="Proteomes" id="UP000192277">
    <property type="component" value="Unassembled WGS sequence"/>
</dbReference>
<sequence length="612" mass="66991">MKRYLFLLVLVCTMQGIHAQYVYTIKADSVKITNTCDTAELIIENHTQTVPGFLFNKGRGRTEFRRGLLKINDSIFVVGGDTLRMNPWLQGGNRFGTRGSFGTMDNNSIDFYTNGTPRASLLNNGNLLIGYNPSDNGDKLQIGSKGAITFNANLSRTGDRIRIGGAINGEDGQTSIISASSDYGGSYRSILYERDGFIGIGNTSLTPTGALRLYPNGLVNVASGAFYMGLGTGEWNSSELKMFVSDPAEFTTGENAIHSRDNYYYFGTGCGAPTNNNVRANLRISGREIQFYSGLEPRYDQGLYAATITDKQNLLVATTPDRDIDGVRFHMTGDFLQEAPAKAVFGNALAFDFWNNASRINADNNEIVYRSANRGDQHLFINTIGSFFTGTLMTIDPGNNLDMPESQLALKVINKFNGPGFVVNMSGKVGIGTLFPTASLHAAGTIRFPDLTPNNSLTHIVVADASGNLYYKDAASTFNGAMNSDLAVNGTVSAQKMLISQTGRWPDYVFSKKYQLPSLAEVEKFINQNNHLPGIPSAAEVEKKGIDVANNQAGLLKKIEELTLYAIEQEKKLQKQSEEINELKNQNKEVESLKRQIAELRSLIISASQSEK</sequence>
<keyword evidence="1" id="KW-0175">Coiled coil</keyword>
<protein>
    <submittedName>
        <fullName evidence="3">Uncharacterized protein</fullName>
    </submittedName>
</protein>
<keyword evidence="2" id="KW-0732">Signal</keyword>
<gene>
    <name evidence="3" type="ORF">A4D02_32275</name>
</gene>
<feature type="coiled-coil region" evidence="1">
    <location>
        <begin position="559"/>
        <end position="610"/>
    </location>
</feature>
<comment type="caution">
    <text evidence="3">The sequence shown here is derived from an EMBL/GenBank/DDBJ whole genome shotgun (WGS) entry which is preliminary data.</text>
</comment>
<evidence type="ECO:0000256" key="1">
    <source>
        <dbReference type="SAM" id="Coils"/>
    </source>
</evidence>
<keyword evidence="4" id="KW-1185">Reference proteome</keyword>
<accession>A0ABX3NV01</accession>
<proteinExistence type="predicted"/>